<dbReference type="EMBL" id="MK072092">
    <property type="protein sequence ID" value="AYV78727.1"/>
    <property type="molecule type" value="Genomic_DNA"/>
</dbReference>
<organism evidence="1">
    <name type="scientific">Edafosvirus sp</name>
    <dbReference type="NCBI Taxonomy" id="2487765"/>
    <lineage>
        <taxon>Viruses</taxon>
        <taxon>Varidnaviria</taxon>
        <taxon>Bamfordvirae</taxon>
        <taxon>Nucleocytoviricota</taxon>
        <taxon>Megaviricetes</taxon>
        <taxon>Imitervirales</taxon>
        <taxon>Mimiviridae</taxon>
        <taxon>Klosneuvirinae</taxon>
    </lineage>
</organism>
<reference evidence="1" key="1">
    <citation type="submission" date="2018-10" db="EMBL/GenBank/DDBJ databases">
        <title>Hidden diversity of soil giant viruses.</title>
        <authorList>
            <person name="Schulz F."/>
            <person name="Alteio L."/>
            <person name="Goudeau D."/>
            <person name="Ryan E.M."/>
            <person name="Malmstrom R.R."/>
            <person name="Blanchard J."/>
            <person name="Woyke T."/>
        </authorList>
    </citation>
    <scope>NUCLEOTIDE SEQUENCE</scope>
    <source>
        <strain evidence="1">EDV1</strain>
    </source>
</reference>
<evidence type="ECO:0000313" key="1">
    <source>
        <dbReference type="EMBL" id="AYV78727.1"/>
    </source>
</evidence>
<proteinExistence type="predicted"/>
<protein>
    <submittedName>
        <fullName evidence="1">Uncharacterized protein</fullName>
    </submittedName>
</protein>
<feature type="non-terminal residue" evidence="1">
    <location>
        <position position="1"/>
    </location>
</feature>
<sequence length="29" mass="3587">KYKRLIKYYKLKMSHGNQLKKANMVINYL</sequence>
<name>A0A3G4ZUY5_9VIRU</name>
<accession>A0A3G4ZUY5</accession>
<gene>
    <name evidence="1" type="ORF">Edafosvirus27_16</name>
</gene>